<proteinExistence type="predicted"/>
<name>A0A7J8CS97_MOLMO</name>
<protein>
    <submittedName>
        <fullName evidence="1">Uncharacterized protein</fullName>
    </submittedName>
</protein>
<dbReference type="Proteomes" id="UP000550707">
    <property type="component" value="Unassembled WGS sequence"/>
</dbReference>
<accession>A0A7J8CS97</accession>
<dbReference type="InParanoid" id="A0A7J8CS97"/>
<organism evidence="1 2">
    <name type="scientific">Molossus molossus</name>
    <name type="common">Pallas' mastiff bat</name>
    <name type="synonym">Vespertilio molossus</name>
    <dbReference type="NCBI Taxonomy" id="27622"/>
    <lineage>
        <taxon>Eukaryota</taxon>
        <taxon>Metazoa</taxon>
        <taxon>Chordata</taxon>
        <taxon>Craniata</taxon>
        <taxon>Vertebrata</taxon>
        <taxon>Euteleostomi</taxon>
        <taxon>Mammalia</taxon>
        <taxon>Eutheria</taxon>
        <taxon>Laurasiatheria</taxon>
        <taxon>Chiroptera</taxon>
        <taxon>Yangochiroptera</taxon>
        <taxon>Molossidae</taxon>
        <taxon>Molossus</taxon>
    </lineage>
</organism>
<evidence type="ECO:0000313" key="1">
    <source>
        <dbReference type="EMBL" id="KAF6413629.1"/>
    </source>
</evidence>
<comment type="caution">
    <text evidence="1">The sequence shown here is derived from an EMBL/GenBank/DDBJ whole genome shotgun (WGS) entry which is preliminary data.</text>
</comment>
<evidence type="ECO:0000313" key="2">
    <source>
        <dbReference type="Proteomes" id="UP000550707"/>
    </source>
</evidence>
<sequence>MEAWEVPWGLRGGHRMWPSRCVLRHPLCVVRLGPVPSPSPGKDPKGPPGQWPMFALARGIGVSFRNRPYIREKPSRIRRHQLSIGSEWHLGDAKHLQRRLQVAPGAPQGGLPSAPMHVDSVKQWVPVCFHHMPVRSFVRCVPSMCLSSHLKPVFTYFCTNMLGTL</sequence>
<gene>
    <name evidence="1" type="ORF">HJG59_009803</name>
</gene>
<dbReference type="AlphaFoldDB" id="A0A7J8CS97"/>
<reference evidence="1 2" key="1">
    <citation type="journal article" date="2020" name="Nature">
        <title>Six reference-quality genomes reveal evolution of bat adaptations.</title>
        <authorList>
            <person name="Jebb D."/>
            <person name="Huang Z."/>
            <person name="Pippel M."/>
            <person name="Hughes G.M."/>
            <person name="Lavrichenko K."/>
            <person name="Devanna P."/>
            <person name="Winkler S."/>
            <person name="Jermiin L.S."/>
            <person name="Skirmuntt E.C."/>
            <person name="Katzourakis A."/>
            <person name="Burkitt-Gray L."/>
            <person name="Ray D.A."/>
            <person name="Sullivan K.A.M."/>
            <person name="Roscito J.G."/>
            <person name="Kirilenko B.M."/>
            <person name="Davalos L.M."/>
            <person name="Corthals A.P."/>
            <person name="Power M.L."/>
            <person name="Jones G."/>
            <person name="Ransome R.D."/>
            <person name="Dechmann D.K.N."/>
            <person name="Locatelli A.G."/>
            <person name="Puechmaille S.J."/>
            <person name="Fedrigo O."/>
            <person name="Jarvis E.D."/>
            <person name="Hiller M."/>
            <person name="Vernes S.C."/>
            <person name="Myers E.W."/>
            <person name="Teeling E.C."/>
        </authorList>
    </citation>
    <scope>NUCLEOTIDE SEQUENCE [LARGE SCALE GENOMIC DNA]</scope>
    <source>
        <strain evidence="1">MMolMol1</strain>
        <tissue evidence="1">Muscle</tissue>
    </source>
</reference>
<keyword evidence="2" id="KW-1185">Reference proteome</keyword>
<dbReference type="EMBL" id="JACASF010000020">
    <property type="protein sequence ID" value="KAF6413629.1"/>
    <property type="molecule type" value="Genomic_DNA"/>
</dbReference>